<dbReference type="GO" id="GO:0098542">
    <property type="term" value="P:defense response to other organism"/>
    <property type="evidence" value="ECO:0007669"/>
    <property type="project" value="InterPro"/>
</dbReference>
<sequence>MVALVCVYIIYGVVPLKNMKFHVTDASLTQFNLTSTGDTLDYNLAVNITVRNSNKKIGIWYDKMESGTNCYGKDMGLVLLTPFRQGHKNTTLLRAVFQGKTSLRLQGSDLTDFNNDQRNGSYSIFLTLSGLVRLRWPGGAKSRQFSFKVKCGSLKLPLLPNSTAITALLNKRCKVSV</sequence>
<dbReference type="Proteomes" id="UP001202328">
    <property type="component" value="Unassembled WGS sequence"/>
</dbReference>
<keyword evidence="4" id="KW-1185">Reference proteome</keyword>
<proteinExistence type="predicted"/>
<accession>A0AAD4XVI7</accession>
<organism evidence="3 4">
    <name type="scientific">Papaver atlanticum</name>
    <dbReference type="NCBI Taxonomy" id="357466"/>
    <lineage>
        <taxon>Eukaryota</taxon>
        <taxon>Viridiplantae</taxon>
        <taxon>Streptophyta</taxon>
        <taxon>Embryophyta</taxon>
        <taxon>Tracheophyta</taxon>
        <taxon>Spermatophyta</taxon>
        <taxon>Magnoliopsida</taxon>
        <taxon>Ranunculales</taxon>
        <taxon>Papaveraceae</taxon>
        <taxon>Papaveroideae</taxon>
        <taxon>Papaver</taxon>
    </lineage>
</organism>
<comment type="subcellular location">
    <subcellularLocation>
        <location evidence="1">Membrane</location>
    </subcellularLocation>
</comment>
<protein>
    <recommendedName>
        <fullName evidence="5">Late embryogenesis abundant protein LEA-2 subgroup domain-containing protein</fullName>
    </recommendedName>
</protein>
<dbReference type="AlphaFoldDB" id="A0AAD4XVI7"/>
<gene>
    <name evidence="3" type="ORF">MKW98_019773</name>
</gene>
<evidence type="ECO:0000256" key="2">
    <source>
        <dbReference type="ARBA" id="ARBA00023136"/>
    </source>
</evidence>
<dbReference type="GO" id="GO:0005886">
    <property type="term" value="C:plasma membrane"/>
    <property type="evidence" value="ECO:0007669"/>
    <property type="project" value="TreeGrafter"/>
</dbReference>
<dbReference type="PANTHER" id="PTHR31415:SF4">
    <property type="entry name" value="NDR1_HIN1-LIKE PROTEIN 3"/>
    <property type="match status" value="1"/>
</dbReference>
<dbReference type="InterPro" id="IPR044839">
    <property type="entry name" value="NDR1-like"/>
</dbReference>
<evidence type="ECO:0000313" key="3">
    <source>
        <dbReference type="EMBL" id="KAI3954642.1"/>
    </source>
</evidence>
<dbReference type="PANTHER" id="PTHR31415">
    <property type="entry name" value="OS05G0367900 PROTEIN"/>
    <property type="match status" value="1"/>
</dbReference>
<comment type="caution">
    <text evidence="3">The sequence shown here is derived from an EMBL/GenBank/DDBJ whole genome shotgun (WGS) entry which is preliminary data.</text>
</comment>
<evidence type="ECO:0008006" key="5">
    <source>
        <dbReference type="Google" id="ProtNLM"/>
    </source>
</evidence>
<evidence type="ECO:0000256" key="1">
    <source>
        <dbReference type="ARBA" id="ARBA00004370"/>
    </source>
</evidence>
<dbReference type="EMBL" id="JAJJMB010001902">
    <property type="protein sequence ID" value="KAI3954642.1"/>
    <property type="molecule type" value="Genomic_DNA"/>
</dbReference>
<reference evidence="3" key="1">
    <citation type="submission" date="2022-04" db="EMBL/GenBank/DDBJ databases">
        <title>A functionally conserved STORR gene fusion in Papaver species that diverged 16.8 million years ago.</title>
        <authorList>
            <person name="Catania T."/>
        </authorList>
    </citation>
    <scope>NUCLEOTIDE SEQUENCE</scope>
    <source>
        <strain evidence="3">S-188037</strain>
    </source>
</reference>
<keyword evidence="2" id="KW-0472">Membrane</keyword>
<name>A0AAD4XVI7_9MAGN</name>
<evidence type="ECO:0000313" key="4">
    <source>
        <dbReference type="Proteomes" id="UP001202328"/>
    </source>
</evidence>
<dbReference type="GO" id="GO:0009506">
    <property type="term" value="C:plasmodesma"/>
    <property type="evidence" value="ECO:0007669"/>
    <property type="project" value="TreeGrafter"/>
</dbReference>